<feature type="signal peptide" evidence="1">
    <location>
        <begin position="1"/>
        <end position="20"/>
    </location>
</feature>
<feature type="chain" id="PRO_5017555622" evidence="1">
    <location>
        <begin position="21"/>
        <end position="180"/>
    </location>
</feature>
<keyword evidence="3" id="KW-1185">Reference proteome</keyword>
<evidence type="ECO:0000313" key="2">
    <source>
        <dbReference type="EMBL" id="RDV15015.1"/>
    </source>
</evidence>
<evidence type="ECO:0000256" key="1">
    <source>
        <dbReference type="SAM" id="SignalP"/>
    </source>
</evidence>
<reference evidence="3" key="1">
    <citation type="submission" date="2018-08" db="EMBL/GenBank/DDBJ databases">
        <authorList>
            <person name="Liu Z.-W."/>
            <person name="Du Z.-J."/>
        </authorList>
    </citation>
    <scope>NUCLEOTIDE SEQUENCE [LARGE SCALE GENOMIC DNA]</scope>
    <source>
        <strain evidence="3">H4X</strain>
    </source>
</reference>
<dbReference type="AlphaFoldDB" id="A0A3D8LC91"/>
<protein>
    <submittedName>
        <fullName evidence="2">Uncharacterized protein</fullName>
    </submittedName>
</protein>
<name>A0A3D8LC91_9BACT</name>
<comment type="caution">
    <text evidence="2">The sequence shown here is derived from an EMBL/GenBank/DDBJ whole genome shotgun (WGS) entry which is preliminary data.</text>
</comment>
<proteinExistence type="predicted"/>
<dbReference type="RefSeq" id="WP_115565807.1">
    <property type="nucleotide sequence ID" value="NZ_QRGR01000011.1"/>
</dbReference>
<sequence length="180" mass="20519">MKYFLCIILLLPFSASYCYAQRLYDKPEVQTGETTYKVEVFEGRFPMIGVTNAKNSLAGTRMIVSSDVLGGTHFTQPASLLNSFWSTFNEEDLKELLPEKIILAMFYVNPYGRVREISFLLKKDTRLSPEKLAELEAALKKNVSFSFNIHPQQAERANYFVITVPISTAKVLNKTLEPEF</sequence>
<dbReference type="EMBL" id="QRGR01000011">
    <property type="protein sequence ID" value="RDV15015.1"/>
    <property type="molecule type" value="Genomic_DNA"/>
</dbReference>
<gene>
    <name evidence="2" type="ORF">DXT99_12090</name>
</gene>
<accession>A0A3D8LC91</accession>
<organism evidence="2 3">
    <name type="scientific">Pontibacter diazotrophicus</name>
    <dbReference type="NCBI Taxonomy" id="1400979"/>
    <lineage>
        <taxon>Bacteria</taxon>
        <taxon>Pseudomonadati</taxon>
        <taxon>Bacteroidota</taxon>
        <taxon>Cytophagia</taxon>
        <taxon>Cytophagales</taxon>
        <taxon>Hymenobacteraceae</taxon>
        <taxon>Pontibacter</taxon>
    </lineage>
</organism>
<keyword evidence="1" id="KW-0732">Signal</keyword>
<dbReference type="Proteomes" id="UP000256708">
    <property type="component" value="Unassembled WGS sequence"/>
</dbReference>
<evidence type="ECO:0000313" key="3">
    <source>
        <dbReference type="Proteomes" id="UP000256708"/>
    </source>
</evidence>